<evidence type="ECO:0000259" key="12">
    <source>
        <dbReference type="Pfam" id="PF03717"/>
    </source>
</evidence>
<dbReference type="AlphaFoldDB" id="A0A1F8CSP1"/>
<reference evidence="13 14" key="1">
    <citation type="journal article" date="2016" name="Nat. Commun.">
        <title>Thousands of microbial genomes shed light on interconnected biogeochemical processes in an aquifer system.</title>
        <authorList>
            <person name="Anantharaman K."/>
            <person name="Brown C.T."/>
            <person name="Hug L.A."/>
            <person name="Sharon I."/>
            <person name="Castelle C.J."/>
            <person name="Probst A.J."/>
            <person name="Thomas B.C."/>
            <person name="Singh A."/>
            <person name="Wilkins M.J."/>
            <person name="Karaoz U."/>
            <person name="Brodie E.L."/>
            <person name="Williams K.H."/>
            <person name="Hubbard S.S."/>
            <person name="Banfield J.F."/>
        </authorList>
    </citation>
    <scope>NUCLEOTIDE SEQUENCE [LARGE SCALE GENOMIC DNA]</scope>
</reference>
<feature type="domain" description="Penicillin-binding protein transpeptidase" evidence="11">
    <location>
        <begin position="227"/>
        <end position="544"/>
    </location>
</feature>
<dbReference type="InterPro" id="IPR012338">
    <property type="entry name" value="Beta-lactam/transpept-like"/>
</dbReference>
<dbReference type="PANTHER" id="PTHR30627">
    <property type="entry name" value="PEPTIDOGLYCAN D,D-TRANSPEPTIDASE"/>
    <property type="match status" value="1"/>
</dbReference>
<sequence length="555" mass="61442">MQSLNSSHQQSWLVWFYKGILLLGIFILVGRLIEVQIIKGKYYQTLAENNRLRHIPITAPRGKILDRNGQILVDNLKEKFIMDFSPAQGFLKKPIDNESDIAEADLTTSWKRKYSFAETFAHVSGFLGEVNPDEVNKVDPHCPQKGVNTLGTLVGRLGLEKQYDCQLKGIDGEELVEVDTFGNKIRTFGRRNPIPGSDLTTTIDLGLQKILATHLAGHSAAAIITTVDSEILALHSSPSYDPGLFTSSHDSSTNKEITNIFSDPTLPMFNRVISGTFHPGSIFKLVTATAALEEHAIKDDFRYEDTGSIKINEFTYNNWYFTQYGQVEGLIDLPKALSRSTDTFFYKVGEHAGIDNLVAWAKKFGLSQPTGIDLPGEVGGLIPSPDWKRATKGENWYLGNTYHFAIGQGDISITPIETHLIASVIATNGKLCTPFLNKEQKVSCQNLNISPKTINLIKQGMVRACSPGGTAYPFFDFVAKTDKPPIGQAACKTGTAETFEEDITHAWFTVFAPADNPEIIATFLIEKGGEGSKVAAPIARDILDYWFLHKNYQNN</sequence>
<dbReference type="InterPro" id="IPR001460">
    <property type="entry name" value="PCN-bd_Tpept"/>
</dbReference>
<keyword evidence="5" id="KW-0133">Cell shape</keyword>
<dbReference type="SUPFAM" id="SSF56519">
    <property type="entry name" value="Penicillin binding protein dimerisation domain"/>
    <property type="match status" value="1"/>
</dbReference>
<evidence type="ECO:0000256" key="6">
    <source>
        <dbReference type="ARBA" id="ARBA00022984"/>
    </source>
</evidence>
<gene>
    <name evidence="13" type="ORF">A2382_02500</name>
</gene>
<proteinExistence type="predicted"/>
<evidence type="ECO:0000256" key="10">
    <source>
        <dbReference type="SAM" id="Phobius"/>
    </source>
</evidence>
<keyword evidence="8 10" id="KW-0472">Membrane</keyword>
<dbReference type="Pfam" id="PF00905">
    <property type="entry name" value="Transpeptidase"/>
    <property type="match status" value="1"/>
</dbReference>
<keyword evidence="4 10" id="KW-0812">Transmembrane</keyword>
<keyword evidence="7 10" id="KW-1133">Transmembrane helix</keyword>
<keyword evidence="6" id="KW-0573">Peptidoglycan synthesis</keyword>
<accession>A0A1F8CSP1</accession>
<dbReference type="GO" id="GO:0071555">
    <property type="term" value="P:cell wall organization"/>
    <property type="evidence" value="ECO:0007669"/>
    <property type="project" value="TreeGrafter"/>
</dbReference>
<dbReference type="STRING" id="1802538.A2382_02500"/>
<evidence type="ECO:0000256" key="8">
    <source>
        <dbReference type="ARBA" id="ARBA00023136"/>
    </source>
</evidence>
<comment type="caution">
    <text evidence="13">The sequence shown here is derived from an EMBL/GenBank/DDBJ whole genome shotgun (WGS) entry which is preliminary data.</text>
</comment>
<evidence type="ECO:0000256" key="3">
    <source>
        <dbReference type="ARBA" id="ARBA00022475"/>
    </source>
</evidence>
<dbReference type="InterPro" id="IPR005311">
    <property type="entry name" value="PBP_dimer"/>
</dbReference>
<feature type="transmembrane region" description="Helical" evidence="10">
    <location>
        <begin position="12"/>
        <end position="33"/>
    </location>
</feature>
<comment type="subcellular location">
    <subcellularLocation>
        <location evidence="2">Cell membrane</location>
    </subcellularLocation>
    <subcellularLocation>
        <location evidence="1">Membrane</location>
        <topology evidence="1">Single-pass membrane protein</topology>
    </subcellularLocation>
</comment>
<dbReference type="InterPro" id="IPR036138">
    <property type="entry name" value="PBP_dimer_sf"/>
</dbReference>
<organism evidence="13 14">
    <name type="scientific">Candidatus Woesebacteria bacterium RIFOXYB1_FULL_38_16</name>
    <dbReference type="NCBI Taxonomy" id="1802538"/>
    <lineage>
        <taxon>Bacteria</taxon>
        <taxon>Candidatus Woeseibacteriota</taxon>
    </lineage>
</organism>
<name>A0A1F8CSP1_9BACT</name>
<evidence type="ECO:0000256" key="4">
    <source>
        <dbReference type="ARBA" id="ARBA00022692"/>
    </source>
</evidence>
<feature type="domain" description="Penicillin-binding protein dimerisation" evidence="12">
    <location>
        <begin position="99"/>
        <end position="187"/>
    </location>
</feature>
<evidence type="ECO:0000313" key="14">
    <source>
        <dbReference type="Proteomes" id="UP000178999"/>
    </source>
</evidence>
<dbReference type="InterPro" id="IPR050515">
    <property type="entry name" value="Beta-lactam/transpept"/>
</dbReference>
<evidence type="ECO:0000256" key="7">
    <source>
        <dbReference type="ARBA" id="ARBA00022989"/>
    </source>
</evidence>
<dbReference type="Proteomes" id="UP000178999">
    <property type="component" value="Unassembled WGS sequence"/>
</dbReference>
<evidence type="ECO:0008006" key="15">
    <source>
        <dbReference type="Google" id="ProtNLM"/>
    </source>
</evidence>
<evidence type="ECO:0000256" key="5">
    <source>
        <dbReference type="ARBA" id="ARBA00022960"/>
    </source>
</evidence>
<dbReference type="EMBL" id="MGHY01000017">
    <property type="protein sequence ID" value="OGM79357.1"/>
    <property type="molecule type" value="Genomic_DNA"/>
</dbReference>
<evidence type="ECO:0000256" key="2">
    <source>
        <dbReference type="ARBA" id="ARBA00004236"/>
    </source>
</evidence>
<dbReference type="SUPFAM" id="SSF56601">
    <property type="entry name" value="beta-lactamase/transpeptidase-like"/>
    <property type="match status" value="1"/>
</dbReference>
<dbReference type="Gene3D" id="3.40.710.10">
    <property type="entry name" value="DD-peptidase/beta-lactamase superfamily"/>
    <property type="match status" value="1"/>
</dbReference>
<evidence type="ECO:0000256" key="9">
    <source>
        <dbReference type="ARBA" id="ARBA00023316"/>
    </source>
</evidence>
<evidence type="ECO:0000259" key="11">
    <source>
        <dbReference type="Pfam" id="PF00905"/>
    </source>
</evidence>
<dbReference type="Gene3D" id="3.90.1310.10">
    <property type="entry name" value="Penicillin-binding protein 2a (Domain 2)"/>
    <property type="match status" value="1"/>
</dbReference>
<evidence type="ECO:0000313" key="13">
    <source>
        <dbReference type="EMBL" id="OGM79357.1"/>
    </source>
</evidence>
<dbReference type="GO" id="GO:0005886">
    <property type="term" value="C:plasma membrane"/>
    <property type="evidence" value="ECO:0007669"/>
    <property type="project" value="TreeGrafter"/>
</dbReference>
<dbReference type="GO" id="GO:0008658">
    <property type="term" value="F:penicillin binding"/>
    <property type="evidence" value="ECO:0007669"/>
    <property type="project" value="InterPro"/>
</dbReference>
<keyword evidence="9" id="KW-0961">Cell wall biogenesis/degradation</keyword>
<dbReference type="PANTHER" id="PTHR30627:SF2">
    <property type="entry name" value="PEPTIDOGLYCAN D,D-TRANSPEPTIDASE MRDA"/>
    <property type="match status" value="1"/>
</dbReference>
<evidence type="ECO:0000256" key="1">
    <source>
        <dbReference type="ARBA" id="ARBA00004167"/>
    </source>
</evidence>
<dbReference type="Pfam" id="PF03717">
    <property type="entry name" value="PBP_dimer"/>
    <property type="match status" value="1"/>
</dbReference>
<keyword evidence="3" id="KW-1003">Cell membrane</keyword>
<protein>
    <recommendedName>
        <fullName evidence="15">Penicillin-binding protein 2</fullName>
    </recommendedName>
</protein>